<proteinExistence type="inferred from homology"/>
<dbReference type="InterPro" id="IPR005828">
    <property type="entry name" value="MFS_sugar_transport-like"/>
</dbReference>
<dbReference type="PROSITE" id="PS50850">
    <property type="entry name" value="MFS"/>
    <property type="match status" value="1"/>
</dbReference>
<dbReference type="PANTHER" id="PTHR48020:SF4">
    <property type="entry name" value="SYMPORT, PUTATIVE (AFU_ORTHOLOGUE AFUA_3G11790)-RELATED"/>
    <property type="match status" value="1"/>
</dbReference>
<reference evidence="11" key="1">
    <citation type="submission" date="2019-06" db="EMBL/GenBank/DDBJ databases">
        <authorList>
            <person name="Broberg M."/>
        </authorList>
    </citation>
    <scope>NUCLEOTIDE SEQUENCE [LARGE SCALE GENOMIC DNA]</scope>
</reference>
<keyword evidence="6 8" id="KW-0472">Membrane</keyword>
<evidence type="ECO:0000313" key="11">
    <source>
        <dbReference type="Proteomes" id="UP000754883"/>
    </source>
</evidence>
<dbReference type="Proteomes" id="UP000754883">
    <property type="component" value="Unassembled WGS sequence"/>
</dbReference>
<keyword evidence="3 7" id="KW-0813">Transport</keyword>
<keyword evidence="4 8" id="KW-0812">Transmembrane</keyword>
<feature type="transmembrane region" description="Helical" evidence="8">
    <location>
        <begin position="238"/>
        <end position="261"/>
    </location>
</feature>
<feature type="transmembrane region" description="Helical" evidence="8">
    <location>
        <begin position="148"/>
        <end position="168"/>
    </location>
</feature>
<dbReference type="InterPro" id="IPR005829">
    <property type="entry name" value="Sugar_transporter_CS"/>
</dbReference>
<evidence type="ECO:0000256" key="3">
    <source>
        <dbReference type="ARBA" id="ARBA00022448"/>
    </source>
</evidence>
<evidence type="ECO:0000256" key="7">
    <source>
        <dbReference type="RuleBase" id="RU003346"/>
    </source>
</evidence>
<evidence type="ECO:0000256" key="8">
    <source>
        <dbReference type="SAM" id="Phobius"/>
    </source>
</evidence>
<organism evidence="10 11">
    <name type="scientific">Clonostachys byssicola</name>
    <dbReference type="NCBI Taxonomy" id="160290"/>
    <lineage>
        <taxon>Eukaryota</taxon>
        <taxon>Fungi</taxon>
        <taxon>Dikarya</taxon>
        <taxon>Ascomycota</taxon>
        <taxon>Pezizomycotina</taxon>
        <taxon>Sordariomycetes</taxon>
        <taxon>Hypocreomycetidae</taxon>
        <taxon>Hypocreales</taxon>
        <taxon>Bionectriaceae</taxon>
        <taxon>Clonostachys</taxon>
    </lineage>
</organism>
<feature type="transmembrane region" description="Helical" evidence="8">
    <location>
        <begin position="366"/>
        <end position="385"/>
    </location>
</feature>
<dbReference type="PANTHER" id="PTHR48020">
    <property type="entry name" value="PROTON MYO-INOSITOL COTRANSPORTER"/>
    <property type="match status" value="1"/>
</dbReference>
<feature type="transmembrane region" description="Helical" evidence="8">
    <location>
        <begin position="527"/>
        <end position="545"/>
    </location>
</feature>
<dbReference type="GO" id="GO:0022857">
    <property type="term" value="F:transmembrane transporter activity"/>
    <property type="evidence" value="ECO:0007669"/>
    <property type="project" value="InterPro"/>
</dbReference>
<dbReference type="PRINTS" id="PR00171">
    <property type="entry name" value="SUGRTRNSPORT"/>
</dbReference>
<evidence type="ECO:0000256" key="1">
    <source>
        <dbReference type="ARBA" id="ARBA00004141"/>
    </source>
</evidence>
<dbReference type="FunFam" id="1.20.1250.20:FF:000474">
    <property type="entry name" value="Sugar transporter, putative"/>
    <property type="match status" value="1"/>
</dbReference>
<comment type="subcellular location">
    <subcellularLocation>
        <location evidence="1">Membrane</location>
        <topology evidence="1">Multi-pass membrane protein</topology>
    </subcellularLocation>
</comment>
<dbReference type="InterPro" id="IPR050814">
    <property type="entry name" value="Myo-inositol_Transporter"/>
</dbReference>
<protein>
    <recommendedName>
        <fullName evidence="9">Major facilitator superfamily (MFS) profile domain-containing protein</fullName>
    </recommendedName>
</protein>
<keyword evidence="11" id="KW-1185">Reference proteome</keyword>
<feature type="transmembrane region" description="Helical" evidence="8">
    <location>
        <begin position="397"/>
        <end position="416"/>
    </location>
</feature>
<dbReference type="Pfam" id="PF00083">
    <property type="entry name" value="Sugar_tr"/>
    <property type="match status" value="1"/>
</dbReference>
<dbReference type="PROSITE" id="PS00217">
    <property type="entry name" value="SUGAR_TRANSPORT_2"/>
    <property type="match status" value="1"/>
</dbReference>
<keyword evidence="5 8" id="KW-1133">Transmembrane helix</keyword>
<dbReference type="NCBIfam" id="TIGR00879">
    <property type="entry name" value="SP"/>
    <property type="match status" value="1"/>
</dbReference>
<dbReference type="EMBL" id="CABFNO020001372">
    <property type="protein sequence ID" value="CAG9983719.1"/>
    <property type="molecule type" value="Genomic_DNA"/>
</dbReference>
<feature type="domain" description="Major facilitator superfamily (MFS) profile" evidence="9">
    <location>
        <begin position="108"/>
        <end position="549"/>
    </location>
</feature>
<dbReference type="Gene3D" id="1.20.1250.20">
    <property type="entry name" value="MFS general substrate transporter like domains"/>
    <property type="match status" value="1"/>
</dbReference>
<dbReference type="InterPro" id="IPR036259">
    <property type="entry name" value="MFS_trans_sf"/>
</dbReference>
<evidence type="ECO:0000256" key="5">
    <source>
        <dbReference type="ARBA" id="ARBA00022989"/>
    </source>
</evidence>
<dbReference type="InterPro" id="IPR003663">
    <property type="entry name" value="Sugar/inositol_transpt"/>
</dbReference>
<evidence type="ECO:0000259" key="9">
    <source>
        <dbReference type="PROSITE" id="PS50850"/>
    </source>
</evidence>
<comment type="similarity">
    <text evidence="2 7">Belongs to the major facilitator superfamily. Sugar transporter (TC 2.A.1.1) family.</text>
</comment>
<dbReference type="AlphaFoldDB" id="A0A9N9UDT5"/>
<feature type="transmembrane region" description="Helical" evidence="8">
    <location>
        <begin position="495"/>
        <end position="521"/>
    </location>
</feature>
<evidence type="ECO:0000256" key="2">
    <source>
        <dbReference type="ARBA" id="ARBA00010992"/>
    </source>
</evidence>
<dbReference type="InterPro" id="IPR020846">
    <property type="entry name" value="MFS_dom"/>
</dbReference>
<feature type="transmembrane region" description="Helical" evidence="8">
    <location>
        <begin position="455"/>
        <end position="474"/>
    </location>
</feature>
<gene>
    <name evidence="10" type="ORF">CBYS24578_00015379</name>
</gene>
<evidence type="ECO:0000313" key="10">
    <source>
        <dbReference type="EMBL" id="CAG9983719.1"/>
    </source>
</evidence>
<dbReference type="GO" id="GO:0015791">
    <property type="term" value="P:polyol transmembrane transport"/>
    <property type="evidence" value="ECO:0007669"/>
    <property type="project" value="UniProtKB-ARBA"/>
</dbReference>
<accession>A0A9N9UDT5</accession>
<sequence length="625" mass="69294">MDLHKDDLVAAEHEYVDQGAQLNIANNPEAKIQNPLRRIPKQTVLELVEAFAREAGLDDEIDIFRKGVLVAQDPSGFEFIEDLDDEDKETLRSEVERKWHQPKHLWITVAVCSIGAAVQGWDQTGSNGANLGFPQEFGIASTSAHDKWIVGLINAAPSLAMLFPGVWLSDPINNLIGRRGAIFVSGIFAFLPVLGSAFSQTWYQLLVCRLLLGVGMGIKSSTTSVFASESAPAPIRGALAMTWQLYVAIGIFLGLAANLAVVDVGDITWRLQLGSAFIPAIPLLLSVYLCPESPRWYIKKKRYADAYNSLCKLRFTKLQAARDLYSMYAIYKSEKALIASGGNTITRFIQLFTVPRIRRANLSSGVVMIAQQMCGINIVAFYSSTVFVEAGISQKNALWVSFGFGIVQLLFALPAIKTIDTFGRRSLLLSTLPHMAWTLLATGFCFLIPEDQRTTRLALLALFIFLFAAFYSLGEGPVCYPYGAEVYPLSHRELGMAWAVWINALGSTVLSLTFPYMLVAFTPTGGFGFYCALNVLAFILIFLCVPETKRLTLEELDYVFAVPTSKFIKYQVGVSLPFFIKRYIFWRKDLKLRPLYDFSETRSPMDQAHTHATGTEITGIPTSPA</sequence>
<reference evidence="10 11" key="2">
    <citation type="submission" date="2021-10" db="EMBL/GenBank/DDBJ databases">
        <authorList>
            <person name="Piombo E."/>
        </authorList>
    </citation>
    <scope>NUCLEOTIDE SEQUENCE [LARGE SCALE GENOMIC DNA]</scope>
</reference>
<feature type="transmembrane region" description="Helical" evidence="8">
    <location>
        <begin position="204"/>
        <end position="226"/>
    </location>
</feature>
<evidence type="ECO:0000256" key="6">
    <source>
        <dbReference type="ARBA" id="ARBA00023136"/>
    </source>
</evidence>
<dbReference type="GO" id="GO:0015798">
    <property type="term" value="P:myo-inositol transport"/>
    <property type="evidence" value="ECO:0007669"/>
    <property type="project" value="UniProtKB-ARBA"/>
</dbReference>
<dbReference type="SUPFAM" id="SSF103473">
    <property type="entry name" value="MFS general substrate transporter"/>
    <property type="match status" value="1"/>
</dbReference>
<evidence type="ECO:0000256" key="4">
    <source>
        <dbReference type="ARBA" id="ARBA00022692"/>
    </source>
</evidence>
<dbReference type="GO" id="GO:0016020">
    <property type="term" value="C:membrane"/>
    <property type="evidence" value="ECO:0007669"/>
    <property type="project" value="UniProtKB-SubCell"/>
</dbReference>
<comment type="caution">
    <text evidence="10">The sequence shown here is derived from an EMBL/GenBank/DDBJ whole genome shotgun (WGS) entry which is preliminary data.</text>
</comment>
<feature type="transmembrane region" description="Helical" evidence="8">
    <location>
        <begin position="180"/>
        <end position="198"/>
    </location>
</feature>
<name>A0A9N9UDT5_9HYPO</name>
<dbReference type="OrthoDB" id="5290825at2759"/>
<feature type="transmembrane region" description="Helical" evidence="8">
    <location>
        <begin position="428"/>
        <end position="449"/>
    </location>
</feature>